<sequence length="79" mass="8289">MVLFNPLELLFTALNAQGTSAAPPPQHLPSPWLSSRAELGRAWSPVAAEAKPVACARSLACAAASAAAVYLRYGRGFLH</sequence>
<comment type="caution">
    <text evidence="2">The sequence shown here is derived from an EMBL/GenBank/DDBJ whole genome shotgun (WGS) entry which is preliminary data.</text>
</comment>
<proteinExistence type="predicted"/>
<feature type="signal peptide" evidence="1">
    <location>
        <begin position="1"/>
        <end position="21"/>
    </location>
</feature>
<organism evidence="2 3">
    <name type="scientific">Labeo rohita</name>
    <name type="common">Indian major carp</name>
    <name type="synonym">Cyprinus rohita</name>
    <dbReference type="NCBI Taxonomy" id="84645"/>
    <lineage>
        <taxon>Eukaryota</taxon>
        <taxon>Metazoa</taxon>
        <taxon>Chordata</taxon>
        <taxon>Craniata</taxon>
        <taxon>Vertebrata</taxon>
        <taxon>Euteleostomi</taxon>
        <taxon>Actinopterygii</taxon>
        <taxon>Neopterygii</taxon>
        <taxon>Teleostei</taxon>
        <taxon>Ostariophysi</taxon>
        <taxon>Cypriniformes</taxon>
        <taxon>Cyprinidae</taxon>
        <taxon>Labeoninae</taxon>
        <taxon>Labeonini</taxon>
        <taxon>Labeo</taxon>
    </lineage>
</organism>
<feature type="chain" id="PRO_5019763214" evidence="1">
    <location>
        <begin position="22"/>
        <end position="79"/>
    </location>
</feature>
<evidence type="ECO:0000313" key="2">
    <source>
        <dbReference type="EMBL" id="RXN24574.1"/>
    </source>
</evidence>
<name>A0A498MYH8_LABRO</name>
<dbReference type="Proteomes" id="UP000290572">
    <property type="component" value="Unassembled WGS sequence"/>
</dbReference>
<dbReference type="EMBL" id="QBIY01012532">
    <property type="protein sequence ID" value="RXN24574.1"/>
    <property type="molecule type" value="Genomic_DNA"/>
</dbReference>
<reference evidence="2 3" key="1">
    <citation type="submission" date="2018-03" db="EMBL/GenBank/DDBJ databases">
        <title>Draft genome sequence of Rohu Carp (Labeo rohita).</title>
        <authorList>
            <person name="Das P."/>
            <person name="Kushwaha B."/>
            <person name="Joshi C.G."/>
            <person name="Kumar D."/>
            <person name="Nagpure N.S."/>
            <person name="Sahoo L."/>
            <person name="Das S.P."/>
            <person name="Bit A."/>
            <person name="Patnaik S."/>
            <person name="Meher P.K."/>
            <person name="Jayasankar P."/>
            <person name="Koringa P.G."/>
            <person name="Patel N.V."/>
            <person name="Hinsu A.T."/>
            <person name="Kumar R."/>
            <person name="Pandey M."/>
            <person name="Agarwal S."/>
            <person name="Srivastava S."/>
            <person name="Singh M."/>
            <person name="Iquebal M.A."/>
            <person name="Jaiswal S."/>
            <person name="Angadi U.B."/>
            <person name="Kumar N."/>
            <person name="Raza M."/>
            <person name="Shah T.M."/>
            <person name="Rai A."/>
            <person name="Jena J.K."/>
        </authorList>
    </citation>
    <scope>NUCLEOTIDE SEQUENCE [LARGE SCALE GENOMIC DNA]</scope>
    <source>
        <strain evidence="2">DASCIFA01</strain>
        <tissue evidence="2">Testis</tissue>
    </source>
</reference>
<keyword evidence="3" id="KW-1185">Reference proteome</keyword>
<protein>
    <submittedName>
        <fullName evidence="2">Uncharacterized protein</fullName>
    </submittedName>
</protein>
<evidence type="ECO:0000256" key="1">
    <source>
        <dbReference type="SAM" id="SignalP"/>
    </source>
</evidence>
<accession>A0A498MYH8</accession>
<evidence type="ECO:0000313" key="3">
    <source>
        <dbReference type="Proteomes" id="UP000290572"/>
    </source>
</evidence>
<dbReference type="AlphaFoldDB" id="A0A498MYH8"/>
<keyword evidence="1" id="KW-0732">Signal</keyword>
<gene>
    <name evidence="2" type="ORF">ROHU_006062</name>
</gene>